<comment type="caution">
    <text evidence="7">The sequence shown here is derived from an EMBL/GenBank/DDBJ whole genome shotgun (WGS) entry which is preliminary data.</text>
</comment>
<protein>
    <submittedName>
        <fullName evidence="7">Lipid A core-O-antigen ligase</fullName>
    </submittedName>
</protein>
<organism evidence="7 8">
    <name type="scientific">candidate division CPR3 bacterium GW2011_GWF2_35_18</name>
    <dbReference type="NCBI Taxonomy" id="1618350"/>
    <lineage>
        <taxon>Bacteria</taxon>
        <taxon>Bacteria division CPR3</taxon>
    </lineage>
</organism>
<dbReference type="PANTHER" id="PTHR37422">
    <property type="entry name" value="TEICHURONIC ACID BIOSYNTHESIS PROTEIN TUAE"/>
    <property type="match status" value="1"/>
</dbReference>
<dbReference type="PANTHER" id="PTHR37422:SF13">
    <property type="entry name" value="LIPOPOLYSACCHARIDE BIOSYNTHESIS PROTEIN PA4999-RELATED"/>
    <property type="match status" value="1"/>
</dbReference>
<feature type="transmembrane region" description="Helical" evidence="5">
    <location>
        <begin position="159"/>
        <end position="181"/>
    </location>
</feature>
<feature type="transmembrane region" description="Helical" evidence="5">
    <location>
        <begin position="250"/>
        <end position="265"/>
    </location>
</feature>
<name>A0A0G0E3D3_UNCC3</name>
<dbReference type="Pfam" id="PF04932">
    <property type="entry name" value="Wzy_C"/>
    <property type="match status" value="1"/>
</dbReference>
<reference evidence="7 8" key="1">
    <citation type="journal article" date="2015" name="Nature">
        <title>rRNA introns, odd ribosomes, and small enigmatic genomes across a large radiation of phyla.</title>
        <authorList>
            <person name="Brown C.T."/>
            <person name="Hug L.A."/>
            <person name="Thomas B.C."/>
            <person name="Sharon I."/>
            <person name="Castelle C.J."/>
            <person name="Singh A."/>
            <person name="Wilkins M.J."/>
            <person name="Williams K.H."/>
            <person name="Banfield J.F."/>
        </authorList>
    </citation>
    <scope>NUCLEOTIDE SEQUENCE [LARGE SCALE GENOMIC DNA]</scope>
</reference>
<feature type="transmembrane region" description="Helical" evidence="5">
    <location>
        <begin position="401"/>
        <end position="426"/>
    </location>
</feature>
<dbReference type="GO" id="GO:0016020">
    <property type="term" value="C:membrane"/>
    <property type="evidence" value="ECO:0007669"/>
    <property type="project" value="UniProtKB-SubCell"/>
</dbReference>
<proteinExistence type="predicted"/>
<keyword evidence="4 5" id="KW-0472">Membrane</keyword>
<evidence type="ECO:0000313" key="7">
    <source>
        <dbReference type="EMBL" id="KKP69785.1"/>
    </source>
</evidence>
<keyword evidence="7" id="KW-0436">Ligase</keyword>
<evidence type="ECO:0000259" key="6">
    <source>
        <dbReference type="Pfam" id="PF04932"/>
    </source>
</evidence>
<sequence length="493" mass="55410">MKVLQIWGAISLIIIFAFLLSWQPIFALAFLLGVIFVAISFINPYLATYLIAILIPFVDLMSSKWMPEEYTAIIKFASEISVGILLLTIFIRKAVQKEKFLFNHAYLYFSLFLLLSVLSIIANQVDIEHFTFGLTVIIRYIFLFFTVSQLKWDKKKLKTFYGVMIGIGLFQILISLGQVIIGDSFKSIFAVEVKRAISSTTVYSIERQSLDLAWVFGTFSRYNLLGGFLMLWLDLVFAGLFIVRSKFHKFGLSVALISGIVVLILSNSRNSWIGTFFGFMSILILLNKRKVVAIASIVVVSLAMLLVSVYEPVSLSITESSGATPVERFLGVFSGEYIQKSLQNDRLFLISKASQQVIAYKPLLGVGMGSAWSSQEAAFGDFKYGVLLGLPVDAWYYLGDVGWIAIMTQVGLLGLVAFLGFIISLYSQASKLLKRYFGIEKVLIVSFLAMIVAMIITNIWSFNFTYRSVSFYFWLVGGVVFSFFGRSKKEQIS</sequence>
<evidence type="ECO:0000313" key="8">
    <source>
        <dbReference type="Proteomes" id="UP000034581"/>
    </source>
</evidence>
<feature type="transmembrane region" description="Helical" evidence="5">
    <location>
        <begin position="466"/>
        <end position="484"/>
    </location>
</feature>
<feature type="transmembrane region" description="Helical" evidence="5">
    <location>
        <begin position="291"/>
        <end position="310"/>
    </location>
</feature>
<feature type="transmembrane region" description="Helical" evidence="5">
    <location>
        <begin position="271"/>
        <end position="286"/>
    </location>
</feature>
<dbReference type="GO" id="GO:0016874">
    <property type="term" value="F:ligase activity"/>
    <property type="evidence" value="ECO:0007669"/>
    <property type="project" value="UniProtKB-KW"/>
</dbReference>
<evidence type="ECO:0000256" key="2">
    <source>
        <dbReference type="ARBA" id="ARBA00022692"/>
    </source>
</evidence>
<dbReference type="STRING" id="1618350.UR67_C0003G0063"/>
<feature type="transmembrane region" description="Helical" evidence="5">
    <location>
        <begin position="29"/>
        <end position="58"/>
    </location>
</feature>
<keyword evidence="2 5" id="KW-0812">Transmembrane</keyword>
<evidence type="ECO:0000256" key="1">
    <source>
        <dbReference type="ARBA" id="ARBA00004141"/>
    </source>
</evidence>
<dbReference type="InterPro" id="IPR007016">
    <property type="entry name" value="O-antigen_ligase-rel_domated"/>
</dbReference>
<feature type="transmembrane region" description="Helical" evidence="5">
    <location>
        <begin position="70"/>
        <end position="91"/>
    </location>
</feature>
<accession>A0A0G0E3D3</accession>
<feature type="transmembrane region" description="Helical" evidence="5">
    <location>
        <begin position="224"/>
        <end position="243"/>
    </location>
</feature>
<comment type="subcellular location">
    <subcellularLocation>
        <location evidence="1">Membrane</location>
        <topology evidence="1">Multi-pass membrane protein</topology>
    </subcellularLocation>
</comment>
<evidence type="ECO:0000256" key="5">
    <source>
        <dbReference type="SAM" id="Phobius"/>
    </source>
</evidence>
<keyword evidence="3 5" id="KW-1133">Transmembrane helix</keyword>
<dbReference type="AlphaFoldDB" id="A0A0G0E3D3"/>
<feature type="transmembrane region" description="Helical" evidence="5">
    <location>
        <begin position="438"/>
        <end position="460"/>
    </location>
</feature>
<feature type="transmembrane region" description="Helical" evidence="5">
    <location>
        <begin position="103"/>
        <end position="123"/>
    </location>
</feature>
<feature type="transmembrane region" description="Helical" evidence="5">
    <location>
        <begin position="129"/>
        <end position="147"/>
    </location>
</feature>
<gene>
    <name evidence="7" type="ORF">UR67_C0003G0063</name>
</gene>
<dbReference type="EMBL" id="LBQB01000003">
    <property type="protein sequence ID" value="KKP69785.1"/>
    <property type="molecule type" value="Genomic_DNA"/>
</dbReference>
<dbReference type="InterPro" id="IPR051533">
    <property type="entry name" value="WaaL-like"/>
</dbReference>
<dbReference type="Proteomes" id="UP000034581">
    <property type="component" value="Unassembled WGS sequence"/>
</dbReference>
<evidence type="ECO:0000256" key="3">
    <source>
        <dbReference type="ARBA" id="ARBA00022989"/>
    </source>
</evidence>
<feature type="domain" description="O-antigen ligase-related" evidence="6">
    <location>
        <begin position="255"/>
        <end position="419"/>
    </location>
</feature>
<evidence type="ECO:0000256" key="4">
    <source>
        <dbReference type="ARBA" id="ARBA00023136"/>
    </source>
</evidence>
<feature type="transmembrane region" description="Helical" evidence="5">
    <location>
        <begin position="6"/>
        <end position="22"/>
    </location>
</feature>